<name>A0A1B6HAJ0_9HEMI</name>
<evidence type="ECO:0008006" key="2">
    <source>
        <dbReference type="Google" id="ProtNLM"/>
    </source>
</evidence>
<sequence>MGHQHTTPRIVDCRLILNEQYPDRWIGRGGPVNYPARSPDLTCMDFYLWGRLKDLVYKSRPTTREDMMQRIREAINTISREEIIRAVDSFTSRIELCLENNGLQFEQRF</sequence>
<evidence type="ECO:0000313" key="1">
    <source>
        <dbReference type="EMBL" id="JAS71694.1"/>
    </source>
</evidence>
<protein>
    <recommendedName>
        <fullName evidence="2">Tc1-like transposase DDE domain-containing protein</fullName>
    </recommendedName>
</protein>
<gene>
    <name evidence="1" type="ORF">g.17681</name>
</gene>
<proteinExistence type="predicted"/>
<dbReference type="EMBL" id="GECU01036012">
    <property type="protein sequence ID" value="JAS71694.1"/>
    <property type="molecule type" value="Transcribed_RNA"/>
</dbReference>
<accession>A0A1B6HAJ0</accession>
<dbReference type="AlphaFoldDB" id="A0A1B6HAJ0"/>
<dbReference type="PANTHER" id="PTHR47326">
    <property type="entry name" value="TRANSPOSABLE ELEMENT TC3 TRANSPOSASE-LIKE PROTEIN"/>
    <property type="match status" value="1"/>
</dbReference>
<dbReference type="Gene3D" id="3.30.420.10">
    <property type="entry name" value="Ribonuclease H-like superfamily/Ribonuclease H"/>
    <property type="match status" value="1"/>
</dbReference>
<dbReference type="InterPro" id="IPR036397">
    <property type="entry name" value="RNaseH_sf"/>
</dbReference>
<dbReference type="PANTHER" id="PTHR47326:SF1">
    <property type="entry name" value="HTH PSQ-TYPE DOMAIN-CONTAINING PROTEIN"/>
    <property type="match status" value="1"/>
</dbReference>
<organism evidence="1">
    <name type="scientific">Homalodisca liturata</name>
    <dbReference type="NCBI Taxonomy" id="320908"/>
    <lineage>
        <taxon>Eukaryota</taxon>
        <taxon>Metazoa</taxon>
        <taxon>Ecdysozoa</taxon>
        <taxon>Arthropoda</taxon>
        <taxon>Hexapoda</taxon>
        <taxon>Insecta</taxon>
        <taxon>Pterygota</taxon>
        <taxon>Neoptera</taxon>
        <taxon>Paraneoptera</taxon>
        <taxon>Hemiptera</taxon>
        <taxon>Auchenorrhyncha</taxon>
        <taxon>Membracoidea</taxon>
        <taxon>Cicadellidae</taxon>
        <taxon>Cicadellinae</taxon>
        <taxon>Proconiini</taxon>
        <taxon>Homalodisca</taxon>
    </lineage>
</organism>
<reference evidence="1" key="1">
    <citation type="submission" date="2015-11" db="EMBL/GenBank/DDBJ databases">
        <title>De novo transcriptome assembly of four potential Pierce s Disease insect vectors from Arizona vineyards.</title>
        <authorList>
            <person name="Tassone E.E."/>
        </authorList>
    </citation>
    <scope>NUCLEOTIDE SEQUENCE</scope>
</reference>
<dbReference type="GO" id="GO:0003676">
    <property type="term" value="F:nucleic acid binding"/>
    <property type="evidence" value="ECO:0007669"/>
    <property type="project" value="InterPro"/>
</dbReference>